<gene>
    <name evidence="4" type="ORF">F9U64_17890</name>
</gene>
<comment type="caution">
    <text evidence="4">The sequence shown here is derived from an EMBL/GenBank/DDBJ whole genome shotgun (WGS) entry which is preliminary data.</text>
</comment>
<dbReference type="Gene3D" id="3.40.50.720">
    <property type="entry name" value="NAD(P)-binding Rossmann-like Domain"/>
    <property type="match status" value="2"/>
</dbReference>
<organism evidence="4 5">
    <name type="scientific">Gracilibacillus oryzae</name>
    <dbReference type="NCBI Taxonomy" id="1672701"/>
    <lineage>
        <taxon>Bacteria</taxon>
        <taxon>Bacillati</taxon>
        <taxon>Bacillota</taxon>
        <taxon>Bacilli</taxon>
        <taxon>Bacillales</taxon>
        <taxon>Bacillaceae</taxon>
        <taxon>Gracilibacillus</taxon>
    </lineage>
</organism>
<dbReference type="PANTHER" id="PTHR43333">
    <property type="entry name" value="2-HACID_DH_C DOMAIN-CONTAINING PROTEIN"/>
    <property type="match status" value="1"/>
</dbReference>
<reference evidence="4 5" key="1">
    <citation type="submission" date="2019-10" db="EMBL/GenBank/DDBJ databases">
        <title>Gracilibacillus sp. nov. isolated from rice seeds.</title>
        <authorList>
            <person name="He S."/>
        </authorList>
    </citation>
    <scope>NUCLEOTIDE SEQUENCE [LARGE SCALE GENOMIC DNA]</scope>
    <source>
        <strain evidence="4 5">TD8</strain>
    </source>
</reference>
<keyword evidence="2" id="KW-0520">NAD</keyword>
<evidence type="ECO:0000313" key="5">
    <source>
        <dbReference type="Proteomes" id="UP000480246"/>
    </source>
</evidence>
<dbReference type="CDD" id="cd05300">
    <property type="entry name" value="2-Hacid_dh_1"/>
    <property type="match status" value="1"/>
</dbReference>
<dbReference type="InterPro" id="IPR006140">
    <property type="entry name" value="D-isomer_DH_NAD-bd"/>
</dbReference>
<dbReference type="GO" id="GO:0051287">
    <property type="term" value="F:NAD binding"/>
    <property type="evidence" value="ECO:0007669"/>
    <property type="project" value="InterPro"/>
</dbReference>
<feature type="domain" description="D-isomer specific 2-hydroxyacid dehydrogenase NAD-binding" evidence="3">
    <location>
        <begin position="106"/>
        <end position="275"/>
    </location>
</feature>
<dbReference type="Proteomes" id="UP000480246">
    <property type="component" value="Unassembled WGS sequence"/>
</dbReference>
<dbReference type="Pfam" id="PF02826">
    <property type="entry name" value="2-Hacid_dh_C"/>
    <property type="match status" value="1"/>
</dbReference>
<evidence type="ECO:0000259" key="3">
    <source>
        <dbReference type="Pfam" id="PF02826"/>
    </source>
</evidence>
<dbReference type="GO" id="GO:0016491">
    <property type="term" value="F:oxidoreductase activity"/>
    <property type="evidence" value="ECO:0007669"/>
    <property type="project" value="UniProtKB-KW"/>
</dbReference>
<dbReference type="RefSeq" id="WP_153406258.1">
    <property type="nucleotide sequence ID" value="NZ_ML762443.1"/>
</dbReference>
<evidence type="ECO:0000313" key="4">
    <source>
        <dbReference type="EMBL" id="KAB8127383.1"/>
    </source>
</evidence>
<dbReference type="EMBL" id="WEID01000092">
    <property type="protein sequence ID" value="KAB8127383.1"/>
    <property type="molecule type" value="Genomic_DNA"/>
</dbReference>
<keyword evidence="1" id="KW-0560">Oxidoreductase</keyword>
<sequence length="310" mass="35843">MNINKIIFVSPLNHEMKQLVEKHSLKKEIRFLTEEELSDEQLEWADALVTFKTSIPYDYSKVKWVHSLGAGVDNFTYKKEWNSDVILTRTITSFGQRISEYCLSYLLKDLQYHDQFQDQKQKKHWQPATPKMLKEAKVMIYGTGAIGLKVAEVLSSFGMEVYGVSLSGKKKEFFQDVYTMDSHLQLLPEIDYLINTLPLTEETETIFNETIFEKLSQVGFINVGRGESVSERDLLQALNQEQVRFAVLDVFTDEPLSEDHAFWQHPNISITPHISAVTTAEEAVECFVDTLRKIEGEEELKNRVDVRRGY</sequence>
<dbReference type="SUPFAM" id="SSF51735">
    <property type="entry name" value="NAD(P)-binding Rossmann-fold domains"/>
    <property type="match status" value="1"/>
</dbReference>
<dbReference type="AlphaFoldDB" id="A0A7C8GRP3"/>
<dbReference type="OrthoDB" id="9805416at2"/>
<dbReference type="PANTHER" id="PTHR43333:SF1">
    <property type="entry name" value="D-ISOMER SPECIFIC 2-HYDROXYACID DEHYDROGENASE NAD-BINDING DOMAIN-CONTAINING PROTEIN"/>
    <property type="match status" value="1"/>
</dbReference>
<name>A0A7C8GRP3_9BACI</name>
<proteinExistence type="predicted"/>
<dbReference type="InterPro" id="IPR036291">
    <property type="entry name" value="NAD(P)-bd_dom_sf"/>
</dbReference>
<accession>A0A7C8GRP3</accession>
<keyword evidence="5" id="KW-1185">Reference proteome</keyword>
<protein>
    <submittedName>
        <fullName evidence="4">D-2-hydroxyacid dehydrogenase</fullName>
    </submittedName>
</protein>
<evidence type="ECO:0000256" key="2">
    <source>
        <dbReference type="ARBA" id="ARBA00023027"/>
    </source>
</evidence>
<evidence type="ECO:0000256" key="1">
    <source>
        <dbReference type="ARBA" id="ARBA00023002"/>
    </source>
</evidence>